<dbReference type="SMART" id="SM01233">
    <property type="entry name" value="HABP4_PAI-RBP1"/>
    <property type="match status" value="2"/>
</dbReference>
<feature type="region of interest" description="Disordered" evidence="3">
    <location>
        <begin position="422"/>
        <end position="617"/>
    </location>
</feature>
<dbReference type="SMART" id="SM00220">
    <property type="entry name" value="S_TKc"/>
    <property type="match status" value="1"/>
</dbReference>
<accession>A0AAV6M4V2</accession>
<name>A0AAV6M4V2_9ROSI</name>
<feature type="region of interest" description="Disordered" evidence="3">
    <location>
        <begin position="1538"/>
        <end position="1565"/>
    </location>
</feature>
<dbReference type="GO" id="GO:0005737">
    <property type="term" value="C:cytoplasm"/>
    <property type="evidence" value="ECO:0007669"/>
    <property type="project" value="UniProtKB-SubCell"/>
</dbReference>
<dbReference type="PROSITE" id="PS50011">
    <property type="entry name" value="PROTEIN_KINASE_DOM"/>
    <property type="match status" value="1"/>
</dbReference>
<evidence type="ECO:0000256" key="3">
    <source>
        <dbReference type="SAM" id="MobiDB-lite"/>
    </source>
</evidence>
<feature type="compositionally biased region" description="Basic and acidic residues" evidence="3">
    <location>
        <begin position="193"/>
        <end position="205"/>
    </location>
</feature>
<feature type="region of interest" description="Disordered" evidence="3">
    <location>
        <begin position="994"/>
        <end position="1021"/>
    </location>
</feature>
<comment type="subcellular location">
    <subcellularLocation>
        <location evidence="1">Cytoplasm</location>
    </subcellularLocation>
</comment>
<dbReference type="InterPro" id="IPR039764">
    <property type="entry name" value="HABP4/SERBP1-like"/>
</dbReference>
<sequence>MATVNPFDLLGDDDAEDPSQLIAAKQVAAVTAPPPKKGSAQTKPVVSPSQQNKPASLPSKPLPPSQAVREARNEGSRGGRGSGRGGGRGYGRGREGGGFNRDFANSENTSAPEDGEAGKTTERRGYGGPRGRGGRRGGFNNGEAGDGERPRRVFERHSGTGRGNEYKREGAGRGNWGRPADEFAEVAEEAVNEPEKNVGDEKPVQEEDTSGVNRENPAKEPEETEPEDKEMTLEEYEKLLEDKRKALMALKTEERKVDPKEFASMQQLSSKKENNDIFIKLGSEKDKRKEIADKEERTKKSLSINEFLRPAEGERHYTPGGRGRGRGRGSRGGYGGSSISNVAAPSIEDPGQFPTLEIHGVLVKLGFRGRLSRSAIPFQLFRYWFQHSSEMATTNPFDLLGDDDAEDPSQLIAAKHAAAVLSRKGSDHPQGKQAAAAAKQNKPANLPSKPLPPAQAVREAKNEGGRGGRGSGRGGGGYGYGRGRGSGGFNREFPYNDYSFSSNPEDGETGRTTEKRGGYGGPRGRGGRRGGFNNGEASDGERFRGAFERQSGTGYGNDFKREGFGRGNWGRPTDEFSEGAEEVNETQKKVGDEKPVHEDDENSARQLEEKEPEDKEMTLEEYEKLKEEKRKALLALKTEERKVDPKEFASMQQLSSKKDNQDVFIKLGSDKDKRKEIADKEERTKKSLSINEFLKPAEGERHYMPGGRGRGRGRGSRGGYVGSSMNSSMSSNVAAAPSIEDPGQFPTLAIIPYYLSSSSCRSLPLILVQPINLSLHTTVELQKAWYLFTILLDIGRPASVEELAVRCELFRATPDFVRYLCQISGSPISIVDDALVFISIIAVSAVGRYFSKATNGWGFLRRDFGVLEPNRFWGRDVKTYFRKRKRSVLDSEGHFHGKRILTSTSGIGNEICLSVTRRVSHNYAEVPPSYVTLTSSNSLTIDLPFEKLKTGHFDVKIDEVPFSLGYADSPNLLMSHTRQMGSDIAVQASKPLIKDDAGPLRDNEHDRPMHEVQKDSNMPNLRHSDRGMSCNLVLSLSPPCSSTNTLSYDKNHKFSCKLGNASALCRGDDMLPYVQPHEVDDRTCTRHLSNISEWELENEKNKICETRNFSKYTRTTENDLVHLEGHAVTGEVQINFLDLRNPVTMSNMDGDKISRKNLTQISCSIHDQPFIEEPPVKTLGEVDGSQKCTSSPEKVLMGSAVNREVSHPLKQQNRYDNVHKLTSKVQKFKKISNGNVHIKKPPLDSTSPSMGLEKTLFPQFESFIIEEEEGSGGYGTVYRAQRKSDGIRKAIKCPHVNAHKHNVNNELKMLERFGGRNFIIKYEGSFSSGNNECLILEHVEHDRPEVLKKDIDIVQLQWYGYCLFKALAYLHKQGVMHRDVKPGNFLFSRKQNKGYLIDFNLAMDLRQKYSIASKSNSSHHASSDHVPVPHPVSGSAVKDENNFRDLASLSKRETGKSKQTWEHNKNLKKRVYVPLKKYPDMRGGSAIRSQGADGSGITSTKDATSVRTFATENMREPLPCQGRKELLSLVQNALRNADQATQNSSDLRRKRIAAPPGKEDNKIIHPSPMLVHCTGIFVAGSRVLKSKGDAKRKREGSCAGTKGFRAPEVLFRSLHQGPQVDVWSAGVTLLYLMVGRSPFTGDPEQNIKDIAQLRGSEDLWEVAKLHDREYAFPGELFNIKSFPAMDLQSWVKVHTKRLDFFKLIPRSLFDLVDKCLTVNPRQRITADEALRHEFFNSCHEKLRKQRILRRGSSLNSADVLGESKAVQGQSFELLR</sequence>
<dbReference type="Proteomes" id="UP000685013">
    <property type="component" value="Chromosome 17"/>
</dbReference>
<evidence type="ECO:0000256" key="1">
    <source>
        <dbReference type="ARBA" id="ARBA00004496"/>
    </source>
</evidence>
<dbReference type="FunFam" id="1.10.510.10:FF:001725">
    <property type="entry name" value="Kinase like protein"/>
    <property type="match status" value="1"/>
</dbReference>
<evidence type="ECO:0000313" key="6">
    <source>
        <dbReference type="Proteomes" id="UP000685013"/>
    </source>
</evidence>
<dbReference type="Pfam" id="PF04774">
    <property type="entry name" value="HABP4_PAI-RBP1"/>
    <property type="match status" value="2"/>
</dbReference>
<feature type="compositionally biased region" description="Basic and acidic residues" evidence="3">
    <location>
        <begin position="638"/>
        <end position="647"/>
    </location>
</feature>
<feature type="region of interest" description="Disordered" evidence="3">
    <location>
        <begin position="28"/>
        <end position="232"/>
    </location>
</feature>
<dbReference type="InterPro" id="IPR019084">
    <property type="entry name" value="STM1-like_N"/>
</dbReference>
<gene>
    <name evidence="5" type="primary">RGGB</name>
    <name evidence="5" type="ORF">SDJN03_25917</name>
</gene>
<comment type="caution">
    <text evidence="5">The sequence shown here is derived from an EMBL/GenBank/DDBJ whole genome shotgun (WGS) entry which is preliminary data.</text>
</comment>
<feature type="compositionally biased region" description="Basic and acidic residues" evidence="3">
    <location>
        <begin position="146"/>
        <end position="171"/>
    </location>
</feature>
<feature type="compositionally biased region" description="Gly residues" evidence="3">
    <location>
        <begin position="467"/>
        <end position="488"/>
    </location>
</feature>
<feature type="non-terminal residue" evidence="5">
    <location>
        <position position="1"/>
    </location>
</feature>
<feature type="domain" description="Protein kinase" evidence="4">
    <location>
        <begin position="1263"/>
        <end position="1735"/>
    </location>
</feature>
<dbReference type="InterPro" id="IPR000719">
    <property type="entry name" value="Prot_kinase_dom"/>
</dbReference>
<dbReference type="GO" id="GO:0005634">
    <property type="term" value="C:nucleus"/>
    <property type="evidence" value="ECO:0007669"/>
    <property type="project" value="TreeGrafter"/>
</dbReference>
<feature type="region of interest" description="Disordered" evidence="3">
    <location>
        <begin position="638"/>
        <end position="657"/>
    </location>
</feature>
<dbReference type="FunFam" id="1.10.510.10:FF:001893">
    <property type="entry name" value="Probable serine/threonine-protein kinase DDB_G0291918"/>
    <property type="match status" value="1"/>
</dbReference>
<feature type="compositionally biased region" description="Polar residues" evidence="3">
    <location>
        <begin position="39"/>
        <end position="52"/>
    </location>
</feature>
<dbReference type="PANTHER" id="PTHR12299">
    <property type="entry name" value="HYALURONIC ACID-BINDING PROTEIN 4"/>
    <property type="match status" value="1"/>
</dbReference>
<reference evidence="5 6" key="1">
    <citation type="journal article" date="2021" name="Hortic Res">
        <title>The domestication of Cucurbita argyrosperma as revealed by the genome of its wild relative.</title>
        <authorList>
            <person name="Barrera-Redondo J."/>
            <person name="Sanchez-de la Vega G."/>
            <person name="Aguirre-Liguori J.A."/>
            <person name="Castellanos-Morales G."/>
            <person name="Gutierrez-Guerrero Y.T."/>
            <person name="Aguirre-Dugua X."/>
            <person name="Aguirre-Planter E."/>
            <person name="Tenaillon M.I."/>
            <person name="Lira-Saade R."/>
            <person name="Eguiarte L.E."/>
        </authorList>
    </citation>
    <scope>NUCLEOTIDE SEQUENCE [LARGE SCALE GENOMIC DNA]</scope>
    <source>
        <strain evidence="5">JBR-2021</strain>
    </source>
</reference>
<dbReference type="Pfam" id="PF09598">
    <property type="entry name" value="Stm1_N"/>
    <property type="match status" value="2"/>
</dbReference>
<feature type="compositionally biased region" description="Acidic residues" evidence="3">
    <location>
        <begin position="182"/>
        <end position="192"/>
    </location>
</feature>
<dbReference type="GO" id="GO:0003729">
    <property type="term" value="F:mRNA binding"/>
    <property type="evidence" value="ECO:0007669"/>
    <property type="project" value="TreeGrafter"/>
</dbReference>
<feature type="region of interest" description="Disordered" evidence="3">
    <location>
        <begin position="699"/>
        <end position="723"/>
    </location>
</feature>
<dbReference type="PROSITE" id="PS00108">
    <property type="entry name" value="PROTEIN_KINASE_ST"/>
    <property type="match status" value="1"/>
</dbReference>
<feature type="compositionally biased region" description="Acidic residues" evidence="3">
    <location>
        <begin position="575"/>
        <end position="584"/>
    </location>
</feature>
<feature type="compositionally biased region" description="Gly residues" evidence="3">
    <location>
        <begin position="78"/>
        <end position="90"/>
    </location>
</feature>
<feature type="compositionally biased region" description="Low complexity" evidence="3">
    <location>
        <begin position="431"/>
        <end position="445"/>
    </location>
</feature>
<dbReference type="Pfam" id="PF00069">
    <property type="entry name" value="Pkinase"/>
    <property type="match status" value="2"/>
</dbReference>
<feature type="region of interest" description="Disordered" evidence="3">
    <location>
        <begin position="1"/>
        <end position="20"/>
    </location>
</feature>
<dbReference type="GO" id="GO:0004672">
    <property type="term" value="F:protein kinase activity"/>
    <property type="evidence" value="ECO:0007669"/>
    <property type="project" value="InterPro"/>
</dbReference>
<dbReference type="EMBL" id="JAGKQH010000017">
    <property type="protein sequence ID" value="KAG6575278.1"/>
    <property type="molecule type" value="Genomic_DNA"/>
</dbReference>
<feature type="compositionally biased region" description="Gly residues" evidence="3">
    <location>
        <begin position="126"/>
        <end position="140"/>
    </location>
</feature>
<feature type="compositionally biased region" description="Basic and acidic residues" evidence="3">
    <location>
        <begin position="585"/>
        <end position="617"/>
    </location>
</feature>
<feature type="compositionally biased region" description="Gly residues" evidence="3">
    <location>
        <begin position="518"/>
        <end position="533"/>
    </location>
</feature>
<evidence type="ECO:0000259" key="4">
    <source>
        <dbReference type="PROSITE" id="PS50011"/>
    </source>
</evidence>
<dbReference type="PANTHER" id="PTHR12299:SF78">
    <property type="entry name" value="RGG REPEATS NUCLEAR RNA BINDING PROTEIN C"/>
    <property type="match status" value="1"/>
</dbReference>
<feature type="compositionally biased region" description="Basic and acidic residues" evidence="3">
    <location>
        <begin position="994"/>
        <end position="1014"/>
    </location>
</feature>
<keyword evidence="2" id="KW-0963">Cytoplasm</keyword>
<feature type="compositionally biased region" description="Basic and acidic residues" evidence="3">
    <location>
        <begin position="116"/>
        <end position="125"/>
    </location>
</feature>
<keyword evidence="6" id="KW-1185">Reference proteome</keyword>
<feature type="compositionally biased region" description="Basic and acidic residues" evidence="3">
    <location>
        <begin position="508"/>
        <end position="517"/>
    </location>
</feature>
<proteinExistence type="predicted"/>
<evidence type="ECO:0000256" key="2">
    <source>
        <dbReference type="ARBA" id="ARBA00022490"/>
    </source>
</evidence>
<dbReference type="InterPro" id="IPR006861">
    <property type="entry name" value="HABP4_PAIRBP1-bd"/>
</dbReference>
<organism evidence="5 6">
    <name type="scientific">Cucurbita argyrosperma subsp. sororia</name>
    <dbReference type="NCBI Taxonomy" id="37648"/>
    <lineage>
        <taxon>Eukaryota</taxon>
        <taxon>Viridiplantae</taxon>
        <taxon>Streptophyta</taxon>
        <taxon>Embryophyta</taxon>
        <taxon>Tracheophyta</taxon>
        <taxon>Spermatophyta</taxon>
        <taxon>Magnoliopsida</taxon>
        <taxon>eudicotyledons</taxon>
        <taxon>Gunneridae</taxon>
        <taxon>Pentapetalae</taxon>
        <taxon>rosids</taxon>
        <taxon>fabids</taxon>
        <taxon>Cucurbitales</taxon>
        <taxon>Cucurbitaceae</taxon>
        <taxon>Cucurbiteae</taxon>
        <taxon>Cucurbita</taxon>
    </lineage>
</organism>
<feature type="region of interest" description="Disordered" evidence="3">
    <location>
        <begin position="1414"/>
        <end position="1439"/>
    </location>
</feature>
<dbReference type="InterPro" id="IPR008271">
    <property type="entry name" value="Ser/Thr_kinase_AS"/>
</dbReference>
<protein>
    <submittedName>
        <fullName evidence="5">RGG repeats nuclear RNA binding protein B</fullName>
    </submittedName>
</protein>
<evidence type="ECO:0000313" key="5">
    <source>
        <dbReference type="EMBL" id="KAG6575278.1"/>
    </source>
</evidence>
<dbReference type="GO" id="GO:0005524">
    <property type="term" value="F:ATP binding"/>
    <property type="evidence" value="ECO:0007669"/>
    <property type="project" value="InterPro"/>
</dbReference>
<feature type="region of interest" description="Disordered" evidence="3">
    <location>
        <begin position="309"/>
        <end position="346"/>
    </location>
</feature>